<organism evidence="1">
    <name type="scientific">mine drainage metagenome</name>
    <dbReference type="NCBI Taxonomy" id="410659"/>
    <lineage>
        <taxon>unclassified sequences</taxon>
        <taxon>metagenomes</taxon>
        <taxon>ecological metagenomes</taxon>
    </lineage>
</organism>
<dbReference type="AlphaFoldDB" id="A0A1J5TUQ8"/>
<evidence type="ECO:0000313" key="1">
    <source>
        <dbReference type="EMBL" id="OIR15830.1"/>
    </source>
</evidence>
<accession>A0A1J5TUQ8</accession>
<reference evidence="1" key="1">
    <citation type="submission" date="2016-10" db="EMBL/GenBank/DDBJ databases">
        <title>Sequence of Gallionella enrichment culture.</title>
        <authorList>
            <person name="Poehlein A."/>
            <person name="Muehling M."/>
            <person name="Daniel R."/>
        </authorList>
    </citation>
    <scope>NUCLEOTIDE SEQUENCE</scope>
</reference>
<sequence length="445" mass="48074">MNMWRQKHRMTYWLRKLFVVFSLVASWNVQAVLLLDTSPSVLTWCTSIYSMADHFVCNFPTDFAAAQEAITLYNEWNVQLHIADPTVLVVDYTLLSCDGTGHCATCATFTQINQPTGHVCGVILPWAGLMSVCPVPKSHPEIPYIYYSYGNDCYRYIPDNPVLTVTFIGSNEVQPPNILPFSVVVKDQNGVVQPGTQVALTVDVQTLDVQSGANGVLNGEGGHLHTANRPKGGFACSAQYAPGSALPTCTLTMDGNGEAPFIFISTAVSGAHTITATCNNCTTATALVNVKIDNLITIPASSKYALSDSNGVIGAVPGKHTDNHYLASGAITELKDLANIYTAINPGAILYLNDASLVWGGLFDVDVVNSPWSRPHAGHQKGTSIDIRAANSGPNNQGSVPSTLFSRFIEEATKKGFRIGLHCKNSSDTNYCLSQPNNRHFHVDF</sequence>
<dbReference type="EMBL" id="MLJW01000008">
    <property type="protein sequence ID" value="OIR15830.1"/>
    <property type="molecule type" value="Genomic_DNA"/>
</dbReference>
<comment type="caution">
    <text evidence="1">The sequence shown here is derived from an EMBL/GenBank/DDBJ whole genome shotgun (WGS) entry which is preliminary data.</text>
</comment>
<protein>
    <submittedName>
        <fullName evidence="1">Uncharacterized protein</fullName>
    </submittedName>
</protein>
<proteinExistence type="predicted"/>
<gene>
    <name evidence="1" type="ORF">GALL_33310</name>
</gene>
<name>A0A1J5TUQ8_9ZZZZ</name>